<evidence type="ECO:0000313" key="4">
    <source>
        <dbReference type="Proteomes" id="UP000813018"/>
    </source>
</evidence>
<dbReference type="Proteomes" id="UP000813018">
    <property type="component" value="Unassembled WGS sequence"/>
</dbReference>
<dbReference type="PROSITE" id="PS51257">
    <property type="entry name" value="PROKAR_LIPOPROTEIN"/>
    <property type="match status" value="1"/>
</dbReference>
<feature type="compositionally biased region" description="Low complexity" evidence="1">
    <location>
        <begin position="60"/>
        <end position="74"/>
    </location>
</feature>
<evidence type="ECO:0000313" key="3">
    <source>
        <dbReference type="EMBL" id="MBW7466508.1"/>
    </source>
</evidence>
<dbReference type="EMBL" id="JAHYXK010000003">
    <property type="protein sequence ID" value="MBW7466508.1"/>
    <property type="molecule type" value="Genomic_DNA"/>
</dbReference>
<evidence type="ECO:0000256" key="2">
    <source>
        <dbReference type="SAM" id="SignalP"/>
    </source>
</evidence>
<evidence type="ECO:0000256" key="1">
    <source>
        <dbReference type="SAM" id="MobiDB-lite"/>
    </source>
</evidence>
<comment type="caution">
    <text evidence="3">The sequence shown here is derived from an EMBL/GenBank/DDBJ whole genome shotgun (WGS) entry which is preliminary data.</text>
</comment>
<gene>
    <name evidence="3" type="ORF">K0O23_05465</name>
</gene>
<accession>A0ABS7CRT7</accession>
<protein>
    <recommendedName>
        <fullName evidence="5">Lipoprotein</fullName>
    </recommendedName>
</protein>
<organism evidence="3 4">
    <name type="scientific">Pontibacter aydingkolensis</name>
    <dbReference type="NCBI Taxonomy" id="1911536"/>
    <lineage>
        <taxon>Bacteria</taxon>
        <taxon>Pseudomonadati</taxon>
        <taxon>Bacteroidota</taxon>
        <taxon>Cytophagia</taxon>
        <taxon>Cytophagales</taxon>
        <taxon>Hymenobacteraceae</taxon>
        <taxon>Pontibacter</taxon>
    </lineage>
</organism>
<feature type="region of interest" description="Disordered" evidence="1">
    <location>
        <begin position="45"/>
        <end position="98"/>
    </location>
</feature>
<feature type="chain" id="PRO_5047213078" description="Lipoprotein" evidence="2">
    <location>
        <begin position="20"/>
        <end position="98"/>
    </location>
</feature>
<sequence>MKFTFSKGVLILTMAVAMASCSSSKKSTGSNGRIIVIDGKQVRIEGARKDNGLHKGWTKNPNNPHHPNTTNPGHTKQKGKSAVNNNGKPGGKNGKKKK</sequence>
<keyword evidence="2" id="KW-0732">Signal</keyword>
<reference evidence="3 4" key="1">
    <citation type="journal article" date="2016" name="Int. J. Syst. Evol. Microbiol.">
        <title>Pontibacter aydingkolensis sp. nov., isolated from soil of a salt lake.</title>
        <authorList>
            <person name="Osman G."/>
            <person name="Zhang T."/>
            <person name="Lou K."/>
            <person name="Gao Y."/>
            <person name="Chang W."/>
            <person name="Lin Q."/>
            <person name="Yang H.M."/>
            <person name="Huo X.D."/>
            <person name="Wang N."/>
        </authorList>
    </citation>
    <scope>NUCLEOTIDE SEQUENCE [LARGE SCALE GENOMIC DNA]</scope>
    <source>
        <strain evidence="3 4">KACC 19255</strain>
    </source>
</reference>
<name>A0ABS7CRT7_9BACT</name>
<proteinExistence type="predicted"/>
<keyword evidence="4" id="KW-1185">Reference proteome</keyword>
<feature type="signal peptide" evidence="2">
    <location>
        <begin position="1"/>
        <end position="19"/>
    </location>
</feature>
<evidence type="ECO:0008006" key="5">
    <source>
        <dbReference type="Google" id="ProtNLM"/>
    </source>
</evidence>